<name>A0A146LI96_LYGHE</name>
<organism evidence="1">
    <name type="scientific">Lygus hesperus</name>
    <name type="common">Western plant bug</name>
    <dbReference type="NCBI Taxonomy" id="30085"/>
    <lineage>
        <taxon>Eukaryota</taxon>
        <taxon>Metazoa</taxon>
        <taxon>Ecdysozoa</taxon>
        <taxon>Arthropoda</taxon>
        <taxon>Hexapoda</taxon>
        <taxon>Insecta</taxon>
        <taxon>Pterygota</taxon>
        <taxon>Neoptera</taxon>
        <taxon>Paraneoptera</taxon>
        <taxon>Hemiptera</taxon>
        <taxon>Heteroptera</taxon>
        <taxon>Panheteroptera</taxon>
        <taxon>Cimicomorpha</taxon>
        <taxon>Miridae</taxon>
        <taxon>Mirini</taxon>
        <taxon>Lygus</taxon>
    </lineage>
</organism>
<accession>A0A146LI96</accession>
<gene>
    <name evidence="1" type="ORF">g.60874</name>
</gene>
<dbReference type="AlphaFoldDB" id="A0A146LI96"/>
<dbReference type="EMBL" id="GDHC01010775">
    <property type="protein sequence ID" value="JAQ07854.1"/>
    <property type="molecule type" value="Transcribed_RNA"/>
</dbReference>
<evidence type="ECO:0000313" key="1">
    <source>
        <dbReference type="EMBL" id="JAQ07854.1"/>
    </source>
</evidence>
<proteinExistence type="predicted"/>
<sequence length="126" mass="13254">MQHHPQYHQMQTQHQQHLMHTIMNNPLGQHMNTMDGASAGSGNPILMGAGHTMSNAQVMNSAGGTNPMQQSNAAAAVAAATAPSTTHGCANQYDGWASPSNGIADSTTDEYNPIATGVGMVEQIRR</sequence>
<protein>
    <submittedName>
        <fullName evidence="1">Uncharacterized protein</fullName>
    </submittedName>
</protein>
<reference evidence="1" key="1">
    <citation type="journal article" date="2016" name="Gigascience">
        <title>De novo construction of an expanded transcriptome assembly for the western tarnished plant bug, Lygus hesperus.</title>
        <authorList>
            <person name="Tassone E.E."/>
            <person name="Geib S.M."/>
            <person name="Hall B."/>
            <person name="Fabrick J.A."/>
            <person name="Brent C.S."/>
            <person name="Hull J.J."/>
        </authorList>
    </citation>
    <scope>NUCLEOTIDE SEQUENCE</scope>
</reference>